<dbReference type="Proteomes" id="UP000887229">
    <property type="component" value="Unassembled WGS sequence"/>
</dbReference>
<feature type="signal peptide" evidence="1">
    <location>
        <begin position="1"/>
        <end position="21"/>
    </location>
</feature>
<gene>
    <name evidence="2" type="ORF">F5Z01DRAFT_479820</name>
</gene>
<sequence>MQSLCLIRSILVATACLGARARPGRLARTYRRRQKVNFRELAHDVSGIDSDLDQVCGRVVSYHAERVLESPATSNPIPCPVVLTKCHLP</sequence>
<keyword evidence="3" id="KW-1185">Reference proteome</keyword>
<comment type="caution">
    <text evidence="2">The sequence shown here is derived from an EMBL/GenBank/DDBJ whole genome shotgun (WGS) entry which is preliminary data.</text>
</comment>
<organism evidence="2 3">
    <name type="scientific">Emericellopsis atlantica</name>
    <dbReference type="NCBI Taxonomy" id="2614577"/>
    <lineage>
        <taxon>Eukaryota</taxon>
        <taxon>Fungi</taxon>
        <taxon>Dikarya</taxon>
        <taxon>Ascomycota</taxon>
        <taxon>Pezizomycotina</taxon>
        <taxon>Sordariomycetes</taxon>
        <taxon>Hypocreomycetidae</taxon>
        <taxon>Hypocreales</taxon>
        <taxon>Bionectriaceae</taxon>
        <taxon>Emericellopsis</taxon>
    </lineage>
</organism>
<evidence type="ECO:0008006" key="4">
    <source>
        <dbReference type="Google" id="ProtNLM"/>
    </source>
</evidence>
<dbReference type="GeneID" id="70290967"/>
<evidence type="ECO:0000313" key="3">
    <source>
        <dbReference type="Proteomes" id="UP000887229"/>
    </source>
</evidence>
<feature type="chain" id="PRO_5040234473" description="Secreted protein" evidence="1">
    <location>
        <begin position="22"/>
        <end position="89"/>
    </location>
</feature>
<keyword evidence="1" id="KW-0732">Signal</keyword>
<dbReference type="RefSeq" id="XP_046120537.1">
    <property type="nucleotide sequence ID" value="XM_046260064.1"/>
</dbReference>
<dbReference type="EMBL" id="MU251247">
    <property type="protein sequence ID" value="KAG9256613.1"/>
    <property type="molecule type" value="Genomic_DNA"/>
</dbReference>
<evidence type="ECO:0000256" key="1">
    <source>
        <dbReference type="SAM" id="SignalP"/>
    </source>
</evidence>
<protein>
    <recommendedName>
        <fullName evidence="4">Secreted protein</fullName>
    </recommendedName>
</protein>
<dbReference type="AlphaFoldDB" id="A0A9P7ZQU0"/>
<proteinExistence type="predicted"/>
<reference evidence="2" key="1">
    <citation type="journal article" date="2021" name="IMA Fungus">
        <title>Genomic characterization of three marine fungi, including Emericellopsis atlantica sp. nov. with signatures of a generalist lifestyle and marine biomass degradation.</title>
        <authorList>
            <person name="Hagestad O.C."/>
            <person name="Hou L."/>
            <person name="Andersen J.H."/>
            <person name="Hansen E.H."/>
            <person name="Altermark B."/>
            <person name="Li C."/>
            <person name="Kuhnert E."/>
            <person name="Cox R.J."/>
            <person name="Crous P.W."/>
            <person name="Spatafora J.W."/>
            <person name="Lail K."/>
            <person name="Amirebrahimi M."/>
            <person name="Lipzen A."/>
            <person name="Pangilinan J."/>
            <person name="Andreopoulos W."/>
            <person name="Hayes R.D."/>
            <person name="Ng V."/>
            <person name="Grigoriev I.V."/>
            <person name="Jackson S.A."/>
            <person name="Sutton T.D.S."/>
            <person name="Dobson A.D.W."/>
            <person name="Rama T."/>
        </authorList>
    </citation>
    <scope>NUCLEOTIDE SEQUENCE</scope>
    <source>
        <strain evidence="2">TS7</strain>
    </source>
</reference>
<accession>A0A9P7ZQU0</accession>
<name>A0A9P7ZQU0_9HYPO</name>
<evidence type="ECO:0000313" key="2">
    <source>
        <dbReference type="EMBL" id="KAG9256613.1"/>
    </source>
</evidence>